<feature type="domain" description="CCR4-NOT transcription complex subunit 1 CAF1-binding" evidence="2">
    <location>
        <begin position="86"/>
        <end position="173"/>
    </location>
</feature>
<dbReference type="PANTHER" id="PTHR13162">
    <property type="entry name" value="CCR4-NOT TRANSCRIPTION COMPLEX"/>
    <property type="match status" value="1"/>
</dbReference>
<dbReference type="AlphaFoldDB" id="A0A3L6EGK3"/>
<feature type="domain" description="CCR4-NOT transcription complex subunit 1" evidence="1">
    <location>
        <begin position="377"/>
        <end position="464"/>
    </location>
</feature>
<reference evidence="3" key="1">
    <citation type="journal article" date="2018" name="Nat. Genet.">
        <title>Extensive intraspecific gene order and gene structural variations between Mo17 and other maize genomes.</title>
        <authorList>
            <person name="Sun S."/>
            <person name="Zhou Y."/>
            <person name="Chen J."/>
            <person name="Shi J."/>
            <person name="Zhao H."/>
            <person name="Zhao H."/>
            <person name="Song W."/>
            <person name="Zhang M."/>
            <person name="Cui Y."/>
            <person name="Dong X."/>
            <person name="Liu H."/>
            <person name="Ma X."/>
            <person name="Jiao Y."/>
            <person name="Wang B."/>
            <person name="Wei X."/>
            <person name="Stein J.C."/>
            <person name="Glaubitz J.C."/>
            <person name="Lu F."/>
            <person name="Yu G."/>
            <person name="Liang C."/>
            <person name="Fengler K."/>
            <person name="Li B."/>
            <person name="Rafalski A."/>
            <person name="Schnable P.S."/>
            <person name="Ware D.H."/>
            <person name="Buckler E.S."/>
            <person name="Lai J."/>
        </authorList>
    </citation>
    <scope>NUCLEOTIDE SEQUENCE [LARGE SCALE GENOMIC DNA]</scope>
    <source>
        <tissue evidence="3">Seedling</tissue>
    </source>
</reference>
<evidence type="ECO:0000259" key="2">
    <source>
        <dbReference type="Pfam" id="PF16415"/>
    </source>
</evidence>
<name>A0A3L6EGK3_MAIZE</name>
<dbReference type="Pfam" id="PF16415">
    <property type="entry name" value="CNOT1_CAF1_bind"/>
    <property type="match status" value="1"/>
</dbReference>
<dbReference type="InterPro" id="IPR032191">
    <property type="entry name" value="CNOT1_CAF1_bind"/>
</dbReference>
<sequence length="468" mass="51753">MVLVVSLCAGRFFLLFHAAAIALLLQRSQPSGSLLLRAELLCWLRPARLQPSMELLAPSCFSPSLYFFLAARCGAQLSSAGAQLARAAASIEPNFHDLYLKFFDKVNSKSLNKEILKATYENCKVLLRSDLIKSSSEERYLLKNLGSWLGKFTIGRNQALRAKEIDPKSLIVEVLLLCIKLIGVQFTSIDSICLLIIFGEFFLQAYEKGLMIAVIPFTSKVCYFKNLTVDIKDVKPTSLLKDRLREVEGNPDFSNKDVTASQTSVVAEVPSGTIPSLTHMEQQPEINITSRAMSLPNILNQYAAPVCLPTNNTVEDDKVALMMPEQVPSLTQVSPAQTQSTSPSPFSVNQLMAAIPREEICFKINPKLGSLGPQLQYSKIMDLALDKANREIILPVIQRSVTIASRTTKELILKDYALESDNNTITRSAHLMVRTLAGSLAHVTCKEPLRVALYSNLRNLIQNLMSGS</sequence>
<dbReference type="PANTHER" id="PTHR13162:SF8">
    <property type="entry name" value="CCR4-NOT TRANSCRIPTION COMPLEX SUBUNIT 1"/>
    <property type="match status" value="1"/>
</dbReference>
<dbReference type="GO" id="GO:0017148">
    <property type="term" value="P:negative regulation of translation"/>
    <property type="evidence" value="ECO:0007669"/>
    <property type="project" value="InterPro"/>
</dbReference>
<dbReference type="InterPro" id="IPR040398">
    <property type="entry name" value="Not1"/>
</dbReference>
<dbReference type="InterPro" id="IPR024557">
    <property type="entry name" value="CNOT1_dom_4"/>
</dbReference>
<dbReference type="Gene3D" id="1.25.40.180">
    <property type="match status" value="1"/>
</dbReference>
<dbReference type="EMBL" id="NCVQ01000006">
    <property type="protein sequence ID" value="PWZ19930.1"/>
    <property type="molecule type" value="Genomic_DNA"/>
</dbReference>
<dbReference type="Pfam" id="PF12842">
    <property type="entry name" value="DUF3819"/>
    <property type="match status" value="1"/>
</dbReference>
<dbReference type="GO" id="GO:0030015">
    <property type="term" value="C:CCR4-NOT core complex"/>
    <property type="evidence" value="ECO:0007669"/>
    <property type="project" value="InterPro"/>
</dbReference>
<accession>A0A3L6EGK3</accession>
<organism evidence="3">
    <name type="scientific">Zea mays</name>
    <name type="common">Maize</name>
    <dbReference type="NCBI Taxonomy" id="4577"/>
    <lineage>
        <taxon>Eukaryota</taxon>
        <taxon>Viridiplantae</taxon>
        <taxon>Streptophyta</taxon>
        <taxon>Embryophyta</taxon>
        <taxon>Tracheophyta</taxon>
        <taxon>Spermatophyta</taxon>
        <taxon>Magnoliopsida</taxon>
        <taxon>Liliopsida</taxon>
        <taxon>Poales</taxon>
        <taxon>Poaceae</taxon>
        <taxon>PACMAD clade</taxon>
        <taxon>Panicoideae</taxon>
        <taxon>Andropogonodae</taxon>
        <taxon>Andropogoneae</taxon>
        <taxon>Tripsacinae</taxon>
        <taxon>Zea</taxon>
    </lineage>
</organism>
<gene>
    <name evidence="3" type="primary">CNOT1_0</name>
    <name evidence="3" type="ORF">Zm00014a_022200</name>
</gene>
<protein>
    <submittedName>
        <fullName evidence="3">CCR4-NOT transcription complex subunit 1</fullName>
    </submittedName>
</protein>
<comment type="caution">
    <text evidence="3">The sequence shown here is derived from an EMBL/GenBank/DDBJ whole genome shotgun (WGS) entry which is preliminary data.</text>
</comment>
<dbReference type="Proteomes" id="UP000251960">
    <property type="component" value="Chromosome 5"/>
</dbReference>
<evidence type="ECO:0000259" key="1">
    <source>
        <dbReference type="Pfam" id="PF12842"/>
    </source>
</evidence>
<dbReference type="ExpressionAtlas" id="A0A3L6EGK3">
    <property type="expression patterns" value="baseline"/>
</dbReference>
<proteinExistence type="predicted"/>
<evidence type="ECO:0000313" key="3">
    <source>
        <dbReference type="EMBL" id="PWZ19930.1"/>
    </source>
</evidence>